<evidence type="ECO:0000256" key="1">
    <source>
        <dbReference type="SAM" id="MobiDB-lite"/>
    </source>
</evidence>
<name>A0A9Q3IS89_9BASI</name>
<keyword evidence="3" id="KW-1185">Reference proteome</keyword>
<proteinExistence type="predicted"/>
<dbReference type="Proteomes" id="UP000765509">
    <property type="component" value="Unassembled WGS sequence"/>
</dbReference>
<feature type="compositionally biased region" description="Basic and acidic residues" evidence="1">
    <location>
        <begin position="10"/>
        <end position="23"/>
    </location>
</feature>
<protein>
    <submittedName>
        <fullName evidence="2">Uncharacterized protein</fullName>
    </submittedName>
</protein>
<dbReference type="AlphaFoldDB" id="A0A9Q3IS89"/>
<gene>
    <name evidence="2" type="ORF">O181_088801</name>
</gene>
<evidence type="ECO:0000313" key="2">
    <source>
        <dbReference type="EMBL" id="MBW0549086.1"/>
    </source>
</evidence>
<feature type="compositionally biased region" description="Basic residues" evidence="1">
    <location>
        <begin position="53"/>
        <end position="65"/>
    </location>
</feature>
<sequence length="98" mass="11292">MSPAQMETNDEPRTDNFMAHEHGTQSNSEFTHSQMGLSQSMLEQPEVRQQRNQPRKAHNVAKHARQKEQQKCLNAELSRECPWNEISSTCLLPFPTQS</sequence>
<evidence type="ECO:0000313" key="3">
    <source>
        <dbReference type="Proteomes" id="UP000765509"/>
    </source>
</evidence>
<feature type="region of interest" description="Disordered" evidence="1">
    <location>
        <begin position="1"/>
        <end position="67"/>
    </location>
</feature>
<comment type="caution">
    <text evidence="2">The sequence shown here is derived from an EMBL/GenBank/DDBJ whole genome shotgun (WGS) entry which is preliminary data.</text>
</comment>
<dbReference type="EMBL" id="AVOT02054373">
    <property type="protein sequence ID" value="MBW0549086.1"/>
    <property type="molecule type" value="Genomic_DNA"/>
</dbReference>
<reference evidence="2" key="1">
    <citation type="submission" date="2021-03" db="EMBL/GenBank/DDBJ databases">
        <title>Draft genome sequence of rust myrtle Austropuccinia psidii MF-1, a brazilian biotype.</title>
        <authorList>
            <person name="Quecine M.C."/>
            <person name="Pachon D.M.R."/>
            <person name="Bonatelli M.L."/>
            <person name="Correr F.H."/>
            <person name="Franceschini L.M."/>
            <person name="Leite T.F."/>
            <person name="Margarido G.R.A."/>
            <person name="Almeida C.A."/>
            <person name="Ferrarezi J.A."/>
            <person name="Labate C.A."/>
        </authorList>
    </citation>
    <scope>NUCLEOTIDE SEQUENCE</scope>
    <source>
        <strain evidence="2">MF-1</strain>
    </source>
</reference>
<organism evidence="2 3">
    <name type="scientific">Austropuccinia psidii MF-1</name>
    <dbReference type="NCBI Taxonomy" id="1389203"/>
    <lineage>
        <taxon>Eukaryota</taxon>
        <taxon>Fungi</taxon>
        <taxon>Dikarya</taxon>
        <taxon>Basidiomycota</taxon>
        <taxon>Pucciniomycotina</taxon>
        <taxon>Pucciniomycetes</taxon>
        <taxon>Pucciniales</taxon>
        <taxon>Sphaerophragmiaceae</taxon>
        <taxon>Austropuccinia</taxon>
    </lineage>
</organism>
<accession>A0A9Q3IS89</accession>
<feature type="compositionally biased region" description="Polar residues" evidence="1">
    <location>
        <begin position="24"/>
        <end position="42"/>
    </location>
</feature>